<feature type="transmembrane region" description="Helical" evidence="6">
    <location>
        <begin position="58"/>
        <end position="83"/>
    </location>
</feature>
<feature type="transmembrane region" description="Helical" evidence="6">
    <location>
        <begin position="482"/>
        <end position="500"/>
    </location>
</feature>
<evidence type="ECO:0000313" key="7">
    <source>
        <dbReference type="EMBL" id="MFC5492463.1"/>
    </source>
</evidence>
<feature type="transmembrane region" description="Helical" evidence="6">
    <location>
        <begin position="673"/>
        <end position="697"/>
    </location>
</feature>
<feature type="transmembrane region" description="Helical" evidence="6">
    <location>
        <begin position="582"/>
        <end position="607"/>
    </location>
</feature>
<dbReference type="SUPFAM" id="SSF56112">
    <property type="entry name" value="Protein kinase-like (PK-like)"/>
    <property type="match status" value="1"/>
</dbReference>
<evidence type="ECO:0000256" key="6">
    <source>
        <dbReference type="SAM" id="Phobius"/>
    </source>
</evidence>
<feature type="transmembrane region" description="Helical" evidence="6">
    <location>
        <begin position="95"/>
        <end position="115"/>
    </location>
</feature>
<dbReference type="Pfam" id="PF03706">
    <property type="entry name" value="LPG_synthase_TM"/>
    <property type="match status" value="1"/>
</dbReference>
<reference evidence="8" key="1">
    <citation type="journal article" date="2019" name="Int. J. Syst. Evol. Microbiol.">
        <title>The Global Catalogue of Microorganisms (GCM) 10K type strain sequencing project: providing services to taxonomists for standard genome sequencing and annotation.</title>
        <authorList>
            <consortium name="The Broad Institute Genomics Platform"/>
            <consortium name="The Broad Institute Genome Sequencing Center for Infectious Disease"/>
            <person name="Wu L."/>
            <person name="Ma J."/>
        </authorList>
    </citation>
    <scope>NUCLEOTIDE SEQUENCE [LARGE SCALE GENOMIC DNA]</scope>
    <source>
        <strain evidence="8">KACC 13778</strain>
    </source>
</reference>
<accession>A0ABW0MYI4</accession>
<keyword evidence="8" id="KW-1185">Reference proteome</keyword>
<dbReference type="InterPro" id="IPR011009">
    <property type="entry name" value="Kinase-like_dom_sf"/>
</dbReference>
<feature type="transmembrane region" description="Helical" evidence="6">
    <location>
        <begin position="627"/>
        <end position="645"/>
    </location>
</feature>
<dbReference type="RefSeq" id="WP_345170789.1">
    <property type="nucleotide sequence ID" value="NZ_BAABFQ010000003.1"/>
</dbReference>
<comment type="subcellular location">
    <subcellularLocation>
        <location evidence="1">Cell membrane</location>
        <topology evidence="1">Multi-pass membrane protein</topology>
    </subcellularLocation>
</comment>
<proteinExistence type="predicted"/>
<name>A0ABW0MYI4_9ACTN</name>
<organism evidence="7 8">
    <name type="scientific">Nocardioides caricicola</name>
    <dbReference type="NCBI Taxonomy" id="634770"/>
    <lineage>
        <taxon>Bacteria</taxon>
        <taxon>Bacillati</taxon>
        <taxon>Actinomycetota</taxon>
        <taxon>Actinomycetes</taxon>
        <taxon>Propionibacteriales</taxon>
        <taxon>Nocardioidaceae</taxon>
        <taxon>Nocardioides</taxon>
    </lineage>
</organism>
<feature type="transmembrane region" description="Helical" evidence="6">
    <location>
        <begin position="703"/>
        <end position="721"/>
    </location>
</feature>
<dbReference type="Proteomes" id="UP001595956">
    <property type="component" value="Unassembled WGS sequence"/>
</dbReference>
<feature type="transmembrane region" description="Helical" evidence="6">
    <location>
        <begin position="733"/>
        <end position="753"/>
    </location>
</feature>
<dbReference type="PANTHER" id="PTHR39087:SF2">
    <property type="entry name" value="UPF0104 MEMBRANE PROTEIN MJ1595"/>
    <property type="match status" value="1"/>
</dbReference>
<evidence type="ECO:0000256" key="3">
    <source>
        <dbReference type="ARBA" id="ARBA00022692"/>
    </source>
</evidence>
<keyword evidence="5 6" id="KW-0472">Membrane</keyword>
<keyword evidence="2" id="KW-1003">Cell membrane</keyword>
<dbReference type="InterPro" id="IPR022791">
    <property type="entry name" value="L-PG_synthase/AglD"/>
</dbReference>
<evidence type="ECO:0000256" key="1">
    <source>
        <dbReference type="ARBA" id="ARBA00004651"/>
    </source>
</evidence>
<feature type="transmembrane region" description="Helical" evidence="6">
    <location>
        <begin position="512"/>
        <end position="531"/>
    </location>
</feature>
<feature type="transmembrane region" description="Helical" evidence="6">
    <location>
        <begin position="159"/>
        <end position="176"/>
    </location>
</feature>
<keyword evidence="3 6" id="KW-0812">Transmembrane</keyword>
<evidence type="ECO:0000256" key="4">
    <source>
        <dbReference type="ARBA" id="ARBA00022989"/>
    </source>
</evidence>
<evidence type="ECO:0000313" key="8">
    <source>
        <dbReference type="Proteomes" id="UP001595956"/>
    </source>
</evidence>
<evidence type="ECO:0000256" key="5">
    <source>
        <dbReference type="ARBA" id="ARBA00023136"/>
    </source>
</evidence>
<evidence type="ECO:0000256" key="2">
    <source>
        <dbReference type="ARBA" id="ARBA00022475"/>
    </source>
</evidence>
<feature type="transmembrane region" description="Helical" evidence="6">
    <location>
        <begin position="135"/>
        <end position="152"/>
    </location>
</feature>
<feature type="transmembrane region" description="Helical" evidence="6">
    <location>
        <begin position="182"/>
        <end position="204"/>
    </location>
</feature>
<dbReference type="PANTHER" id="PTHR39087">
    <property type="entry name" value="UPF0104 MEMBRANE PROTEIN MJ1595"/>
    <property type="match status" value="1"/>
</dbReference>
<keyword evidence="4 6" id="KW-1133">Transmembrane helix</keyword>
<dbReference type="EMBL" id="JBHSMD010000002">
    <property type="protein sequence ID" value="MFC5492463.1"/>
    <property type="molecule type" value="Genomic_DNA"/>
</dbReference>
<feature type="transmembrane region" description="Helical" evidence="6">
    <location>
        <begin position="20"/>
        <end position="38"/>
    </location>
</feature>
<sequence length="781" mass="81001">MADHRFFVNDTGSSRRPVDLTTAVVGLLVVLVSTVAAADGDGPLDTAVRRVAAHVPDWVTNLFDAAYALGALYAGVAVVLALASSRHRKRLPVTLVVAAATGVVGVLVTSFLVGAGWPDLAPGPVRSASPDSFPTVRVAATTAVLFALRPWLVLAYRRLTALIVAVQCIAAWIIGTGGPTDVIGALGIGMAAAGIALVLIGSPAGHPDLAQVRRSLADLDVPVDGLRFDERQTWGTRVLHGTSAASGGRVVVKVYGRDATDAHRAERWWRSLVYRDQSAPDSTRLQLVEHEALVTLLAGRAGVAVPGLVAAAEANGDALLVLHEPPASLAGATDIDDATLRAIWAAVGRLHGAALVHGRLILDRIGIDADGSPVLSDFAEGRVAATDNERAREVAILLIALAVRVGADRSTDAALAELGADRVAAALPYLQRAVLPREVRPEPGVKETIPAVCAAIADRTGVPVPPPAPLVRVSWRDLAQTTLILVAAYALLSTLIGLDWQTVLDTWQSAEWGWIILGLVIAQATSVVDAISTMSAVTSRLPLWPMVQLQYGIKTLGLAVSASVGRLALNTSILRRYGEGPAVAVTAVALDAAAASLCNVLVVLLGLLLVDRVPSVELSGPDDLSQLVLILVVAVGLSVLVVALVPKLRQKVLGAVRSTRDSMRVVTASPARALLMFGTNLASLLITAIALACMVAGLAPGVSYGECVFVVGAAALFSALVPVPGNVGVGEAALTAGLVAVGVPSGPAFAIAVTQRIATSYLPPIYGGWALRWLRKNDYID</sequence>
<comment type="caution">
    <text evidence="7">The sequence shown here is derived from an EMBL/GenBank/DDBJ whole genome shotgun (WGS) entry which is preliminary data.</text>
</comment>
<gene>
    <name evidence="7" type="ORF">ACFPKY_05110</name>
</gene>
<protein>
    <submittedName>
        <fullName evidence="7">Lysylphosphatidylglycerol synthase domain-containing protein</fullName>
    </submittedName>
</protein>